<evidence type="ECO:0000256" key="1">
    <source>
        <dbReference type="ARBA" id="ARBA00023604"/>
    </source>
</evidence>
<keyword evidence="3" id="KW-1185">Reference proteome</keyword>
<name>A0A9W9K0D3_9EURO</name>
<dbReference type="InterPro" id="IPR044053">
    <property type="entry name" value="AsaB-like"/>
</dbReference>
<gene>
    <name evidence="2" type="ORF">N7456_012069</name>
</gene>
<organism evidence="2 3">
    <name type="scientific">Penicillium angulare</name>
    <dbReference type="NCBI Taxonomy" id="116970"/>
    <lineage>
        <taxon>Eukaryota</taxon>
        <taxon>Fungi</taxon>
        <taxon>Dikarya</taxon>
        <taxon>Ascomycota</taxon>
        <taxon>Pezizomycotina</taxon>
        <taxon>Eurotiomycetes</taxon>
        <taxon>Eurotiomycetidae</taxon>
        <taxon>Eurotiales</taxon>
        <taxon>Aspergillaceae</taxon>
        <taxon>Penicillium</taxon>
    </lineage>
</organism>
<evidence type="ECO:0000313" key="3">
    <source>
        <dbReference type="Proteomes" id="UP001149165"/>
    </source>
</evidence>
<dbReference type="PANTHER" id="PTHR34598">
    <property type="entry name" value="BLL6449 PROTEIN"/>
    <property type="match status" value="1"/>
</dbReference>
<sequence length="302" mass="34706">MATRSPKGSMELASDIKDPHSGPCDAITTLRFLKWQDLYLREKPFQLFCPLSDLDAARSNLAFEERSGVVINDARGKESEFDLDKQGFAFTNLEVDSSVFSNASSITETYLPKVKSLIQEKLKDVLEIRIFDWQIRRTWTTESGIIDGHDKSQHLLPSSHVHLDQDATNVPRMIRRHFPEKPESVMKRRVRIINVWKPLVDTVNDHPLAICDGSTIADSDLVAADHITRGHFDINCYGLFSERHIWWYLNRQRQNEAILFKNFDADETVLAKHCLHTSFLQYPENTQNPSRESIEVRALVVS</sequence>
<comment type="caution">
    <text evidence="2">The sequence shown here is derived from an EMBL/GenBank/DDBJ whole genome shotgun (WGS) entry which is preliminary data.</text>
</comment>
<evidence type="ECO:0008006" key="4">
    <source>
        <dbReference type="Google" id="ProtNLM"/>
    </source>
</evidence>
<proteinExistence type="inferred from homology"/>
<accession>A0A9W9K0D3</accession>
<evidence type="ECO:0000313" key="2">
    <source>
        <dbReference type="EMBL" id="KAJ5088453.1"/>
    </source>
</evidence>
<dbReference type="AlphaFoldDB" id="A0A9W9K0D3"/>
<comment type="similarity">
    <text evidence="1">Belongs to the asaB hydroxylase/desaturase family.</text>
</comment>
<dbReference type="NCBIfam" id="NF041278">
    <property type="entry name" value="CmcJ_NvfI_EfuI"/>
    <property type="match status" value="1"/>
</dbReference>
<dbReference type="EMBL" id="JAPQKH010000007">
    <property type="protein sequence ID" value="KAJ5088453.1"/>
    <property type="molecule type" value="Genomic_DNA"/>
</dbReference>
<reference evidence="2" key="2">
    <citation type="journal article" date="2023" name="IMA Fungus">
        <title>Comparative genomic study of the Penicillium genus elucidates a diverse pangenome and 15 lateral gene transfer events.</title>
        <authorList>
            <person name="Petersen C."/>
            <person name="Sorensen T."/>
            <person name="Nielsen M.R."/>
            <person name="Sondergaard T.E."/>
            <person name="Sorensen J.L."/>
            <person name="Fitzpatrick D.A."/>
            <person name="Frisvad J.C."/>
            <person name="Nielsen K.L."/>
        </authorList>
    </citation>
    <scope>NUCLEOTIDE SEQUENCE</scope>
    <source>
        <strain evidence="2">IBT 30069</strain>
    </source>
</reference>
<dbReference type="PANTHER" id="PTHR34598:SF3">
    <property type="entry name" value="OXIDOREDUCTASE AN1597"/>
    <property type="match status" value="1"/>
</dbReference>
<dbReference type="GO" id="GO:0016491">
    <property type="term" value="F:oxidoreductase activity"/>
    <property type="evidence" value="ECO:0007669"/>
    <property type="project" value="InterPro"/>
</dbReference>
<protein>
    <recommendedName>
        <fullName evidence="4">Methyltransferase</fullName>
    </recommendedName>
</protein>
<reference evidence="2" key="1">
    <citation type="submission" date="2022-11" db="EMBL/GenBank/DDBJ databases">
        <authorList>
            <person name="Petersen C."/>
        </authorList>
    </citation>
    <scope>NUCLEOTIDE SEQUENCE</scope>
    <source>
        <strain evidence="2">IBT 30069</strain>
    </source>
</reference>
<dbReference type="Proteomes" id="UP001149165">
    <property type="component" value="Unassembled WGS sequence"/>
</dbReference>
<dbReference type="OrthoDB" id="412788at2759"/>